<feature type="domain" description="Histidine kinase" evidence="13">
    <location>
        <begin position="91"/>
        <end position="287"/>
    </location>
</feature>
<comment type="caution">
    <text evidence="14">The sequence shown here is derived from an EMBL/GenBank/DDBJ whole genome shotgun (WGS) entry which is preliminary data.</text>
</comment>
<dbReference type="InterPro" id="IPR050398">
    <property type="entry name" value="HssS/ArlS-like"/>
</dbReference>
<protein>
    <recommendedName>
        <fullName evidence="3">histidine kinase</fullName>
        <ecNumber evidence="3">2.7.13.3</ecNumber>
    </recommendedName>
</protein>
<dbReference type="InterPro" id="IPR005467">
    <property type="entry name" value="His_kinase_dom"/>
</dbReference>
<gene>
    <name evidence="14" type="ORF">ACFSBH_17670</name>
</gene>
<dbReference type="EMBL" id="JBHUDE010000157">
    <property type="protein sequence ID" value="MFD1609450.1"/>
    <property type="molecule type" value="Genomic_DNA"/>
</dbReference>
<evidence type="ECO:0000256" key="7">
    <source>
        <dbReference type="ARBA" id="ARBA00022741"/>
    </source>
</evidence>
<keyword evidence="4" id="KW-0597">Phosphoprotein</keyword>
<evidence type="ECO:0000256" key="5">
    <source>
        <dbReference type="ARBA" id="ARBA00022679"/>
    </source>
</evidence>
<dbReference type="Proteomes" id="UP001597221">
    <property type="component" value="Unassembled WGS sequence"/>
</dbReference>
<dbReference type="CDD" id="cd00075">
    <property type="entry name" value="HATPase"/>
    <property type="match status" value="1"/>
</dbReference>
<keyword evidence="5" id="KW-0808">Transferase</keyword>
<proteinExistence type="predicted"/>
<keyword evidence="8 14" id="KW-0418">Kinase</keyword>
<evidence type="ECO:0000313" key="15">
    <source>
        <dbReference type="Proteomes" id="UP001597221"/>
    </source>
</evidence>
<dbReference type="PROSITE" id="PS50109">
    <property type="entry name" value="HIS_KIN"/>
    <property type="match status" value="1"/>
</dbReference>
<dbReference type="InterPro" id="IPR003594">
    <property type="entry name" value="HATPase_dom"/>
</dbReference>
<evidence type="ECO:0000256" key="2">
    <source>
        <dbReference type="ARBA" id="ARBA00004141"/>
    </source>
</evidence>
<dbReference type="InterPro" id="IPR036097">
    <property type="entry name" value="HisK_dim/P_sf"/>
</dbReference>
<evidence type="ECO:0000256" key="1">
    <source>
        <dbReference type="ARBA" id="ARBA00000085"/>
    </source>
</evidence>
<sequence>MSGLILFFIAIVILFVFVTTRFHAFKKEVQKMRMQLETYNDGKTNKKIDVALLDKEIEGLGVEINRLIDRYIVQNKKRITFEKEQKRAIASISHDLRTPLTSILGYIQLAEEEETSPEEKQEMLRIAKERAERLEVLLKDFFELSIIESAEHQLKLENIQLKQLIIEVLMSFYDRFHENNMEPTIELPDAEMMILADKSAISRVIENLIINAITHSDGNIVIRMEQEGKYVRLIIKNTAENLTKLDVERMFDRFYTGDRARSGKSTGLGLAIVKSLMEKMNGSITAELVQNELVIICEWTILERE</sequence>
<keyword evidence="6" id="KW-0812">Transmembrane</keyword>
<dbReference type="SMART" id="SM00387">
    <property type="entry name" value="HATPase_c"/>
    <property type="match status" value="1"/>
</dbReference>
<dbReference type="GO" id="GO:0016301">
    <property type="term" value="F:kinase activity"/>
    <property type="evidence" value="ECO:0007669"/>
    <property type="project" value="UniProtKB-KW"/>
</dbReference>
<dbReference type="SUPFAM" id="SSF55874">
    <property type="entry name" value="ATPase domain of HSP90 chaperone/DNA topoisomerase II/histidine kinase"/>
    <property type="match status" value="1"/>
</dbReference>
<dbReference type="InterPro" id="IPR008358">
    <property type="entry name" value="Sig_transdc_His_kin/Pase_MprB"/>
</dbReference>
<evidence type="ECO:0000256" key="9">
    <source>
        <dbReference type="ARBA" id="ARBA00022840"/>
    </source>
</evidence>
<keyword evidence="7" id="KW-0547">Nucleotide-binding</keyword>
<evidence type="ECO:0000259" key="13">
    <source>
        <dbReference type="PROSITE" id="PS50109"/>
    </source>
</evidence>
<dbReference type="InterPro" id="IPR036890">
    <property type="entry name" value="HATPase_C_sf"/>
</dbReference>
<evidence type="ECO:0000256" key="6">
    <source>
        <dbReference type="ARBA" id="ARBA00022692"/>
    </source>
</evidence>
<keyword evidence="9" id="KW-0067">ATP-binding</keyword>
<keyword evidence="15" id="KW-1185">Reference proteome</keyword>
<dbReference type="PANTHER" id="PTHR45528:SF8">
    <property type="entry name" value="HISTIDINE KINASE"/>
    <property type="match status" value="1"/>
</dbReference>
<dbReference type="PANTHER" id="PTHR45528">
    <property type="entry name" value="SENSOR HISTIDINE KINASE CPXA"/>
    <property type="match status" value="1"/>
</dbReference>
<dbReference type="PRINTS" id="PR01780">
    <property type="entry name" value="LANTIREGPROT"/>
</dbReference>
<dbReference type="Pfam" id="PF02518">
    <property type="entry name" value="HATPase_c"/>
    <property type="match status" value="1"/>
</dbReference>
<accession>A0ABW4HX15</accession>
<keyword evidence="12" id="KW-0472">Membrane</keyword>
<organism evidence="14 15">
    <name type="scientific">Oceanobacillus luteolus</name>
    <dbReference type="NCBI Taxonomy" id="1274358"/>
    <lineage>
        <taxon>Bacteria</taxon>
        <taxon>Bacillati</taxon>
        <taxon>Bacillota</taxon>
        <taxon>Bacilli</taxon>
        <taxon>Bacillales</taxon>
        <taxon>Bacillaceae</taxon>
        <taxon>Oceanobacillus</taxon>
    </lineage>
</organism>
<comment type="subcellular location">
    <subcellularLocation>
        <location evidence="2">Membrane</location>
        <topology evidence="2">Multi-pass membrane protein</topology>
    </subcellularLocation>
</comment>
<evidence type="ECO:0000313" key="14">
    <source>
        <dbReference type="EMBL" id="MFD1609450.1"/>
    </source>
</evidence>
<dbReference type="SMART" id="SM00388">
    <property type="entry name" value="HisKA"/>
    <property type="match status" value="1"/>
</dbReference>
<dbReference type="InterPro" id="IPR003661">
    <property type="entry name" value="HisK_dim/P_dom"/>
</dbReference>
<dbReference type="EC" id="2.7.13.3" evidence="3"/>
<dbReference type="Pfam" id="PF00512">
    <property type="entry name" value="HisKA"/>
    <property type="match status" value="1"/>
</dbReference>
<keyword evidence="10" id="KW-1133">Transmembrane helix</keyword>
<keyword evidence="11" id="KW-0902">Two-component regulatory system</keyword>
<name>A0ABW4HX15_9BACI</name>
<evidence type="ECO:0000256" key="12">
    <source>
        <dbReference type="ARBA" id="ARBA00023136"/>
    </source>
</evidence>
<evidence type="ECO:0000256" key="3">
    <source>
        <dbReference type="ARBA" id="ARBA00012438"/>
    </source>
</evidence>
<dbReference type="Gene3D" id="3.30.565.10">
    <property type="entry name" value="Histidine kinase-like ATPase, C-terminal domain"/>
    <property type="match status" value="1"/>
</dbReference>
<reference evidence="15" key="1">
    <citation type="journal article" date="2019" name="Int. J. Syst. Evol. Microbiol.">
        <title>The Global Catalogue of Microorganisms (GCM) 10K type strain sequencing project: providing services to taxonomists for standard genome sequencing and annotation.</title>
        <authorList>
            <consortium name="The Broad Institute Genomics Platform"/>
            <consortium name="The Broad Institute Genome Sequencing Center for Infectious Disease"/>
            <person name="Wu L."/>
            <person name="Ma J."/>
        </authorList>
    </citation>
    <scope>NUCLEOTIDE SEQUENCE [LARGE SCALE GENOMIC DNA]</scope>
    <source>
        <strain evidence="15">CGMCC 1.12376</strain>
    </source>
</reference>
<dbReference type="CDD" id="cd00082">
    <property type="entry name" value="HisKA"/>
    <property type="match status" value="1"/>
</dbReference>
<evidence type="ECO:0000256" key="4">
    <source>
        <dbReference type="ARBA" id="ARBA00022553"/>
    </source>
</evidence>
<evidence type="ECO:0000256" key="11">
    <source>
        <dbReference type="ARBA" id="ARBA00023012"/>
    </source>
</evidence>
<comment type="catalytic activity">
    <reaction evidence="1">
        <text>ATP + protein L-histidine = ADP + protein N-phospho-L-histidine.</text>
        <dbReference type="EC" id="2.7.13.3"/>
    </reaction>
</comment>
<dbReference type="SUPFAM" id="SSF47384">
    <property type="entry name" value="Homodimeric domain of signal transducing histidine kinase"/>
    <property type="match status" value="1"/>
</dbReference>
<evidence type="ECO:0000256" key="8">
    <source>
        <dbReference type="ARBA" id="ARBA00022777"/>
    </source>
</evidence>
<dbReference type="Gene3D" id="1.10.287.130">
    <property type="match status" value="1"/>
</dbReference>
<evidence type="ECO:0000256" key="10">
    <source>
        <dbReference type="ARBA" id="ARBA00022989"/>
    </source>
</evidence>